<organism evidence="14">
    <name type="scientific">uncultured Acidimicrobiales bacterium</name>
    <dbReference type="NCBI Taxonomy" id="310071"/>
    <lineage>
        <taxon>Bacteria</taxon>
        <taxon>Bacillati</taxon>
        <taxon>Actinomycetota</taxon>
        <taxon>Acidimicrobiia</taxon>
        <taxon>Acidimicrobiales</taxon>
        <taxon>environmental samples</taxon>
    </lineage>
</organism>
<dbReference type="Pfam" id="PF21185">
    <property type="entry name" value="RecD_N"/>
    <property type="match status" value="1"/>
</dbReference>
<dbReference type="InterPro" id="IPR041851">
    <property type="entry name" value="RecD_N_sf"/>
</dbReference>
<keyword evidence="4 11" id="KW-0378">Hydrolase</keyword>
<keyword evidence="3 11" id="KW-0227">DNA damage</keyword>
<comment type="function">
    <text evidence="11">A helicase/nuclease that prepares dsDNA breaks (DSB) for recombinational DNA repair. Binds to DSBs and unwinds DNA via a highly rapid and processive ATP-dependent bidirectional helicase activity. Unwinds dsDNA until it encounters a Chi (crossover hotspot instigator) sequence from the 3' direction. Cuts ssDNA a few nucleotides 3' to the Chi site. The properties and activities of the enzyme are changed at Chi. The Chi-altered holoenzyme produces a long 3'-ssDNA overhang and facilitates RecA-binding to the ssDNA for homologous DNA recombination and repair. Holoenzyme degrades any linearized DNA that is unable to undergo homologous recombination. In the holoenzyme this subunit has ssDNA-dependent ATPase and 5'-3' helicase activity. When added to pre-assembled RecBC greatly stimulates nuclease activity and augments holoenzyme processivity. Negatively regulates the RecA-loading ability of RecBCD.</text>
</comment>
<comment type="catalytic activity">
    <reaction evidence="11">
        <text>ATP + H2O = ADP + phosphate + H(+)</text>
        <dbReference type="Rhea" id="RHEA:13065"/>
        <dbReference type="ChEBI" id="CHEBI:15377"/>
        <dbReference type="ChEBI" id="CHEBI:15378"/>
        <dbReference type="ChEBI" id="CHEBI:30616"/>
        <dbReference type="ChEBI" id="CHEBI:43474"/>
        <dbReference type="ChEBI" id="CHEBI:456216"/>
        <dbReference type="EC" id="5.6.2.3"/>
    </reaction>
</comment>
<keyword evidence="6 11" id="KW-0269">Exonuclease</keyword>
<protein>
    <recommendedName>
        <fullName evidence="11">RecBCD enzyme subunit RecD</fullName>
        <ecNumber evidence="11">5.6.2.3</ecNumber>
    </recommendedName>
    <alternativeName>
        <fullName evidence="11">DNA 5'-3' helicase subunit RecD</fullName>
    </alternativeName>
    <alternativeName>
        <fullName evidence="11">Exonuclease V subunit RecD</fullName>
        <shortName evidence="11">ExoV subunit RecD</shortName>
    </alternativeName>
    <alternativeName>
        <fullName evidence="11">Helicase/nuclease RecBCD subunit RecD</fullName>
    </alternativeName>
</protein>
<dbReference type="EMBL" id="CADCSZ010000079">
    <property type="protein sequence ID" value="CAA9233503.1"/>
    <property type="molecule type" value="Genomic_DNA"/>
</dbReference>
<keyword evidence="8 11" id="KW-0238">DNA-binding</keyword>
<dbReference type="CDD" id="cd17933">
    <property type="entry name" value="DEXSc_RecD-like"/>
    <property type="match status" value="1"/>
</dbReference>
<comment type="subunit">
    <text evidence="11">Heterotrimer of RecB, RecC and RecD. All subunits contribute to DNA-binding.</text>
</comment>
<sequence length="654" mass="67982">MTDLRPGDLLDGRRAVTAAQALRPFSEATLLEAADVHTAATLGRLAGGADDEVLLAVALAVRAVRLGHVYVDLATVAATASPDDEEATVDVSTLPWPDGEGWAAAVAASPLTAAGVLGPTDRPLRLLGSRLYLDRYWRHERDVADDLQRRASANQPIVDVAALASGLSRLFGHDPEGADDDLQRLAAATAVLRRFAVVAGGPGTGKTTTVARILALLHEQAAALCSPPPRVALAAPTGKAAARLAEAVHAEATGLDADEGVRRAVLASSATTIHRLLGWQPGNRSRFRHDASNRLGHSVVIVDESSMVPLSLMARLLAAVRPTARLVLVGDPRQLASVEAGAVLGDIVGPSATGLRLSAGARAALQQVVERPVFAADPGPGAAVADGIVVLRRVHRFGPGVAAVAEAIDRGDADGVVERLRTPSAEVTWIEAAPDLDLARADELVQVRRSVIESATAVVTAARAGDGAAALRALRSVQVLCAHRRGPGGAVAWRLEIERWLRSAVPGYGGVAGSSRSGRWFPGRPLLVTENDHSLGVFNGDTGVVVETGGGRLRAVFDRRGQLLEVSPTRLGAVESLSAMTIHKAQGSQFGSVVVVLPSPTSRILTRELLYTAVTRAQTTLTLVATEASVRAAVTRPIARASGLGEALWPPAAG</sequence>
<evidence type="ECO:0000256" key="7">
    <source>
        <dbReference type="ARBA" id="ARBA00022840"/>
    </source>
</evidence>
<dbReference type="CDD" id="cd18809">
    <property type="entry name" value="SF1_C_RecD"/>
    <property type="match status" value="1"/>
</dbReference>
<name>A0A6J4HTL7_9ACTN</name>
<reference evidence="14" key="1">
    <citation type="submission" date="2020-02" db="EMBL/GenBank/DDBJ databases">
        <authorList>
            <person name="Meier V. D."/>
        </authorList>
    </citation>
    <scope>NUCLEOTIDE SEQUENCE</scope>
    <source>
        <strain evidence="14">AVDCRST_MAG76</strain>
    </source>
</reference>
<dbReference type="AlphaFoldDB" id="A0A6J4HTL7"/>
<keyword evidence="1 11" id="KW-0540">Nuclease</keyword>
<dbReference type="Gene3D" id="1.10.10.1020">
    <property type="entry name" value="RecBCD complex, subunit RecD, N-terminal domain"/>
    <property type="match status" value="1"/>
</dbReference>
<dbReference type="HAMAP" id="MF_01487">
    <property type="entry name" value="RecD"/>
    <property type="match status" value="1"/>
</dbReference>
<comment type="miscellaneous">
    <text evidence="11">In the RecBCD complex, RecB has a slow 3'-5' helicase, an exonuclease activity and loads RecA onto ssDNA, RecD has a fast 5'-3' helicase activity, while RecC stimulates the ATPase and processivity of the RecB helicase and contributes to recognition of the Chi site.</text>
</comment>
<keyword evidence="2 11" id="KW-0547">Nucleotide-binding</keyword>
<dbReference type="Gene3D" id="3.40.50.300">
    <property type="entry name" value="P-loop containing nucleotide triphosphate hydrolases"/>
    <property type="match status" value="3"/>
</dbReference>
<dbReference type="GO" id="GO:0000724">
    <property type="term" value="P:double-strand break repair via homologous recombination"/>
    <property type="evidence" value="ECO:0007669"/>
    <property type="project" value="UniProtKB-UniRule"/>
</dbReference>
<dbReference type="InterPro" id="IPR049550">
    <property type="entry name" value="RecD_N"/>
</dbReference>
<dbReference type="Pfam" id="PF13538">
    <property type="entry name" value="UvrD_C_2"/>
    <property type="match status" value="1"/>
</dbReference>
<dbReference type="GO" id="GO:0005524">
    <property type="term" value="F:ATP binding"/>
    <property type="evidence" value="ECO:0007669"/>
    <property type="project" value="UniProtKB-UniRule"/>
</dbReference>
<dbReference type="EC" id="5.6.2.3" evidence="11"/>
<evidence type="ECO:0000256" key="11">
    <source>
        <dbReference type="HAMAP-Rule" id="MF_01487"/>
    </source>
</evidence>
<dbReference type="PANTHER" id="PTHR43788:SF6">
    <property type="entry name" value="DNA HELICASE B"/>
    <property type="match status" value="1"/>
</dbReference>
<evidence type="ECO:0000256" key="9">
    <source>
        <dbReference type="ARBA" id="ARBA00023204"/>
    </source>
</evidence>
<evidence type="ECO:0000256" key="5">
    <source>
        <dbReference type="ARBA" id="ARBA00022806"/>
    </source>
</evidence>
<feature type="domain" description="RecBCD enzyme subunit RecD N-terminal" evidence="13">
    <location>
        <begin position="27"/>
        <end position="132"/>
    </location>
</feature>
<dbReference type="GO" id="GO:0008854">
    <property type="term" value="F:exodeoxyribonuclease V activity"/>
    <property type="evidence" value="ECO:0007669"/>
    <property type="project" value="InterPro"/>
</dbReference>
<evidence type="ECO:0000256" key="1">
    <source>
        <dbReference type="ARBA" id="ARBA00022722"/>
    </source>
</evidence>
<dbReference type="Pfam" id="PF13245">
    <property type="entry name" value="AAA_19"/>
    <property type="match status" value="1"/>
</dbReference>
<evidence type="ECO:0000256" key="2">
    <source>
        <dbReference type="ARBA" id="ARBA00022741"/>
    </source>
</evidence>
<keyword evidence="5 11" id="KW-0347">Helicase</keyword>
<evidence type="ECO:0000256" key="10">
    <source>
        <dbReference type="ARBA" id="ARBA00023235"/>
    </source>
</evidence>
<evidence type="ECO:0000259" key="12">
    <source>
        <dbReference type="Pfam" id="PF13538"/>
    </source>
</evidence>
<evidence type="ECO:0000259" key="13">
    <source>
        <dbReference type="Pfam" id="PF21185"/>
    </source>
</evidence>
<evidence type="ECO:0000256" key="4">
    <source>
        <dbReference type="ARBA" id="ARBA00022801"/>
    </source>
</evidence>
<dbReference type="InterPro" id="IPR027417">
    <property type="entry name" value="P-loop_NTPase"/>
</dbReference>
<evidence type="ECO:0000256" key="6">
    <source>
        <dbReference type="ARBA" id="ARBA00022839"/>
    </source>
</evidence>
<dbReference type="InterPro" id="IPR027785">
    <property type="entry name" value="UvrD-like_helicase_C"/>
</dbReference>
<dbReference type="GO" id="GO:0009338">
    <property type="term" value="C:exodeoxyribonuclease V complex"/>
    <property type="evidence" value="ECO:0007669"/>
    <property type="project" value="InterPro"/>
</dbReference>
<dbReference type="GO" id="GO:0003677">
    <property type="term" value="F:DNA binding"/>
    <property type="evidence" value="ECO:0007669"/>
    <property type="project" value="UniProtKB-UniRule"/>
</dbReference>
<dbReference type="PANTHER" id="PTHR43788">
    <property type="entry name" value="DNA2/NAM7 HELICASE FAMILY MEMBER"/>
    <property type="match status" value="1"/>
</dbReference>
<evidence type="ECO:0000256" key="3">
    <source>
        <dbReference type="ARBA" id="ARBA00022763"/>
    </source>
</evidence>
<proteinExistence type="inferred from homology"/>
<keyword evidence="7 11" id="KW-0067">ATP-binding</keyword>
<accession>A0A6J4HTL7</accession>
<dbReference type="SUPFAM" id="SSF52540">
    <property type="entry name" value="P-loop containing nucleoside triphosphate hydrolases"/>
    <property type="match status" value="1"/>
</dbReference>
<dbReference type="GO" id="GO:0017116">
    <property type="term" value="F:single-stranded DNA helicase activity"/>
    <property type="evidence" value="ECO:0007669"/>
    <property type="project" value="TreeGrafter"/>
</dbReference>
<dbReference type="InterPro" id="IPR006344">
    <property type="entry name" value="RecD"/>
</dbReference>
<comment type="similarity">
    <text evidence="11">Belongs to the RecD family.</text>
</comment>
<feature type="binding site" evidence="11">
    <location>
        <begin position="200"/>
        <end position="207"/>
    </location>
    <ligand>
        <name>ATP</name>
        <dbReference type="ChEBI" id="CHEBI:30616"/>
    </ligand>
</feature>
<keyword evidence="9 11" id="KW-0234">DNA repair</keyword>
<keyword evidence="10 11" id="KW-0413">Isomerase</keyword>
<evidence type="ECO:0000256" key="8">
    <source>
        <dbReference type="ARBA" id="ARBA00023125"/>
    </source>
</evidence>
<dbReference type="InterPro" id="IPR050534">
    <property type="entry name" value="Coronavir_polyprotein_1ab"/>
</dbReference>
<evidence type="ECO:0000313" key="14">
    <source>
        <dbReference type="EMBL" id="CAA9233503.1"/>
    </source>
</evidence>
<gene>
    <name evidence="11" type="primary">recD</name>
    <name evidence="14" type="ORF">AVDCRST_MAG76-1313</name>
</gene>
<dbReference type="NCBIfam" id="TIGR01447">
    <property type="entry name" value="recD"/>
    <property type="match status" value="1"/>
</dbReference>
<dbReference type="GO" id="GO:0043139">
    <property type="term" value="F:5'-3' DNA helicase activity"/>
    <property type="evidence" value="ECO:0007669"/>
    <property type="project" value="UniProtKB-UniRule"/>
</dbReference>
<feature type="domain" description="UvrD-like helicase C-terminal" evidence="12">
    <location>
        <begin position="578"/>
        <end position="624"/>
    </location>
</feature>